<sequence>MPTTIPLELQVVNGDPATSGGNINITTSTVSAAVAEEEGAVLLSTVASGDTITISGLSYSYEYLGSHLVRGDPDQPAAYFRIAGPLPSGSTLSVGDTFAIDLTGEPGDPDYPNLQNGNTQGDVASLDTTTPIQFPGFVCFAKGAHILTDKGDVPVENLRAGDVVKTLDHGPKKIERVLHRKLEFNDENSNHKPIEFKPGSLGENLPTSTLCVSPQHRILLKLAGEETLVAAKGLIHKKGVRIKKGCRAVDYYHLVFDQHEIIFSEGIATESFLPGAVAMNSLEQGVQEELKSIFLQSPDGELDSEPTAARQVVGPSRAQRIMKKGTHVEVVGLSH</sequence>
<dbReference type="SUPFAM" id="SSF51294">
    <property type="entry name" value="Hedgehog/intein (Hint) domain"/>
    <property type="match status" value="1"/>
</dbReference>
<dbReference type="AlphaFoldDB" id="A0A1X6ZWU3"/>
<dbReference type="RefSeq" id="WP_085807032.1">
    <property type="nucleotide sequence ID" value="NZ_FWFX01000012.1"/>
</dbReference>
<feature type="domain" description="Hedgehog/Intein (Hint)" evidence="1">
    <location>
        <begin position="138"/>
        <end position="275"/>
    </location>
</feature>
<keyword evidence="3" id="KW-1185">Reference proteome</keyword>
<evidence type="ECO:0000259" key="1">
    <source>
        <dbReference type="Pfam" id="PF13403"/>
    </source>
</evidence>
<dbReference type="InterPro" id="IPR028992">
    <property type="entry name" value="Hedgehog/Intein_dom"/>
</dbReference>
<evidence type="ECO:0000313" key="2">
    <source>
        <dbReference type="EMBL" id="SLN63792.1"/>
    </source>
</evidence>
<dbReference type="EMBL" id="FWFX01000012">
    <property type="protein sequence ID" value="SLN63792.1"/>
    <property type="molecule type" value="Genomic_DNA"/>
</dbReference>
<protein>
    <recommendedName>
        <fullName evidence="1">Hedgehog/Intein (Hint) domain-containing protein</fullName>
    </recommendedName>
</protein>
<evidence type="ECO:0000313" key="3">
    <source>
        <dbReference type="Proteomes" id="UP000193061"/>
    </source>
</evidence>
<accession>A0A1X6ZWU3</accession>
<dbReference type="Gene3D" id="2.170.16.10">
    <property type="entry name" value="Hedgehog/Intein (Hint) domain"/>
    <property type="match status" value="1"/>
</dbReference>
<proteinExistence type="predicted"/>
<gene>
    <name evidence="2" type="ORF">ROA7450_03349</name>
</gene>
<dbReference type="InterPro" id="IPR036844">
    <property type="entry name" value="Hint_dom_sf"/>
</dbReference>
<reference evidence="2 3" key="1">
    <citation type="submission" date="2017-03" db="EMBL/GenBank/DDBJ databases">
        <authorList>
            <person name="Afonso C.L."/>
            <person name="Miller P.J."/>
            <person name="Scott M.A."/>
            <person name="Spackman E."/>
            <person name="Goraichik I."/>
            <person name="Dimitrov K.M."/>
            <person name="Suarez D.L."/>
            <person name="Swayne D.E."/>
        </authorList>
    </citation>
    <scope>NUCLEOTIDE SEQUENCE [LARGE SCALE GENOMIC DNA]</scope>
    <source>
        <strain evidence="2 3">CECT 7450</strain>
    </source>
</reference>
<dbReference type="Proteomes" id="UP000193061">
    <property type="component" value="Unassembled WGS sequence"/>
</dbReference>
<dbReference type="OrthoDB" id="6305173at2"/>
<name>A0A1X6ZWU3_9RHOB</name>
<dbReference type="Pfam" id="PF13403">
    <property type="entry name" value="Hint_2"/>
    <property type="match status" value="1"/>
</dbReference>
<organism evidence="2 3">
    <name type="scientific">Roseovarius albus</name>
    <dbReference type="NCBI Taxonomy" id="1247867"/>
    <lineage>
        <taxon>Bacteria</taxon>
        <taxon>Pseudomonadati</taxon>
        <taxon>Pseudomonadota</taxon>
        <taxon>Alphaproteobacteria</taxon>
        <taxon>Rhodobacterales</taxon>
        <taxon>Roseobacteraceae</taxon>
        <taxon>Roseovarius</taxon>
    </lineage>
</organism>